<protein>
    <submittedName>
        <fullName evidence="4">Putative methanogen marker protein 4</fullName>
    </submittedName>
</protein>
<keyword evidence="2" id="KW-0489">Methyltransferase</keyword>
<keyword evidence="3" id="KW-0808">Transferase</keyword>
<proteinExistence type="inferred from homology"/>
<reference evidence="5" key="1">
    <citation type="submission" date="2016-10" db="EMBL/GenBank/DDBJ databases">
        <authorList>
            <person name="Varghese N."/>
            <person name="Submissions S."/>
        </authorList>
    </citation>
    <scope>NUCLEOTIDE SEQUENCE [LARGE SCALE GENOMIC DNA]</scope>
    <source>
        <strain evidence="5">SLH 33</strain>
    </source>
</reference>
<dbReference type="NCBIfam" id="TIGR03270">
    <property type="entry name" value="methan_mark_4"/>
    <property type="match status" value="1"/>
</dbReference>
<comment type="similarity">
    <text evidence="1">Belongs to the MtxX family.</text>
</comment>
<dbReference type="Gene3D" id="3.40.718.10">
    <property type="entry name" value="Isopropylmalate Dehydrogenase"/>
    <property type="match status" value="1"/>
</dbReference>
<evidence type="ECO:0000256" key="3">
    <source>
        <dbReference type="ARBA" id="ARBA00022679"/>
    </source>
</evidence>
<dbReference type="STRING" id="1353158.SAMN04488587_1066"/>
<dbReference type="EMBL" id="FOHQ01000002">
    <property type="protein sequence ID" value="SES80042.1"/>
    <property type="molecule type" value="Genomic_DNA"/>
</dbReference>
<evidence type="ECO:0000313" key="5">
    <source>
        <dbReference type="Proteomes" id="UP000243338"/>
    </source>
</evidence>
<dbReference type="SUPFAM" id="SSF53659">
    <property type="entry name" value="Isocitrate/Isopropylmalate dehydrogenase-like"/>
    <property type="match status" value="1"/>
</dbReference>
<keyword evidence="5" id="KW-1185">Reference proteome</keyword>
<dbReference type="GO" id="GO:0008168">
    <property type="term" value="F:methyltransferase activity"/>
    <property type="evidence" value="ECO:0007669"/>
    <property type="project" value="UniProtKB-KW"/>
</dbReference>
<dbReference type="RefSeq" id="WP_091689579.1">
    <property type="nucleotide sequence ID" value="NZ_CAAGSJ010000001.1"/>
</dbReference>
<dbReference type="GO" id="GO:0032259">
    <property type="term" value="P:methylation"/>
    <property type="evidence" value="ECO:0007669"/>
    <property type="project" value="UniProtKB-KW"/>
</dbReference>
<dbReference type="PIRSF" id="PIRSF019709">
    <property type="entry name" value="Methyltransf_MtxX"/>
    <property type="match status" value="1"/>
</dbReference>
<evidence type="ECO:0000256" key="2">
    <source>
        <dbReference type="ARBA" id="ARBA00022603"/>
    </source>
</evidence>
<dbReference type="AlphaFoldDB" id="A0A1H9ZEV1"/>
<dbReference type="OrthoDB" id="53227at2157"/>
<dbReference type="Proteomes" id="UP000243338">
    <property type="component" value="Unassembled WGS sequence"/>
</dbReference>
<dbReference type="InterPro" id="IPR016764">
    <property type="entry name" value="MeTrfase_MtxX_xsu"/>
</dbReference>
<evidence type="ECO:0000256" key="1">
    <source>
        <dbReference type="ARBA" id="ARBA00009125"/>
    </source>
</evidence>
<sequence>MDVVRKRALSNTAKVAIGVRDPTPKMISSIENAHNEGYAHVILVGDKQEIDVIGTSLEIINTHEPEIVLGDLLASGSVDAAVRGTAKASDTLSHLKKVLKIERLHRMAFLLTSEGVPFFLAPVGIDEGNDLSDKITLVKLGVEHMRRFGVEPVVGVLSGGRMGDLGRHEKIDRTLADADFLASRLRENGICAKHYTILIEDAIKEANFLFAPDGITGNLIFRTLVFLGGGDGIGAPVLMDDHVFVDTSRVGGHYTKAIMLASALVDMKNERNRS</sequence>
<organism evidence="4 5">
    <name type="scientific">Methanococcoides vulcani</name>
    <dbReference type="NCBI Taxonomy" id="1353158"/>
    <lineage>
        <taxon>Archaea</taxon>
        <taxon>Methanobacteriati</taxon>
        <taxon>Methanobacteriota</taxon>
        <taxon>Stenosarchaea group</taxon>
        <taxon>Methanomicrobia</taxon>
        <taxon>Methanosarcinales</taxon>
        <taxon>Methanosarcinaceae</taxon>
        <taxon>Methanococcoides</taxon>
    </lineage>
</organism>
<accession>A0A1H9ZEV1</accession>
<gene>
    <name evidence="4" type="ORF">SAMN04488587_1066</name>
</gene>
<name>A0A1H9ZEV1_9EURY</name>
<evidence type="ECO:0000313" key="4">
    <source>
        <dbReference type="EMBL" id="SES80042.1"/>
    </source>
</evidence>